<dbReference type="PANTHER" id="PTHR12442:SF22">
    <property type="entry name" value="CYTOPLASMIC DYNEIN 1 INTERMEDIATE CHAIN-RELATED"/>
    <property type="match status" value="1"/>
</dbReference>
<dbReference type="InterPro" id="IPR036322">
    <property type="entry name" value="WD40_repeat_dom_sf"/>
</dbReference>
<evidence type="ECO:0000313" key="4">
    <source>
        <dbReference type="EMBL" id="VDN17666.1"/>
    </source>
</evidence>
<keyword evidence="5" id="KW-1185">Reference proteome</keyword>
<dbReference type="PANTHER" id="PTHR12442">
    <property type="entry name" value="DYNEIN INTERMEDIATE CHAIN"/>
    <property type="match status" value="1"/>
</dbReference>
<dbReference type="Proteomes" id="UP000281553">
    <property type="component" value="Unassembled WGS sequence"/>
</dbReference>
<keyword evidence="3" id="KW-0677">Repeat</keyword>
<dbReference type="AlphaFoldDB" id="A0A3P7PHN2"/>
<evidence type="ECO:0000256" key="3">
    <source>
        <dbReference type="ARBA" id="ARBA00022737"/>
    </source>
</evidence>
<evidence type="ECO:0000313" key="5">
    <source>
        <dbReference type="Proteomes" id="UP000281553"/>
    </source>
</evidence>
<evidence type="ECO:0000256" key="1">
    <source>
        <dbReference type="ARBA" id="ARBA00022490"/>
    </source>
</evidence>
<evidence type="ECO:0000256" key="2">
    <source>
        <dbReference type="ARBA" id="ARBA00022574"/>
    </source>
</evidence>
<keyword evidence="1" id="KW-0963">Cytoplasm</keyword>
<dbReference type="GO" id="GO:0045503">
    <property type="term" value="F:dynein light chain binding"/>
    <property type="evidence" value="ECO:0007669"/>
    <property type="project" value="TreeGrafter"/>
</dbReference>
<dbReference type="OrthoDB" id="4189at2759"/>
<dbReference type="EMBL" id="UYRU01068420">
    <property type="protein sequence ID" value="VDN17666.1"/>
    <property type="molecule type" value="Genomic_DNA"/>
</dbReference>
<dbReference type="GO" id="GO:0005868">
    <property type="term" value="C:cytoplasmic dynein complex"/>
    <property type="evidence" value="ECO:0007669"/>
    <property type="project" value="TreeGrafter"/>
</dbReference>
<dbReference type="GO" id="GO:0045504">
    <property type="term" value="F:dynein heavy chain binding"/>
    <property type="evidence" value="ECO:0007669"/>
    <property type="project" value="TreeGrafter"/>
</dbReference>
<organism evidence="4 5">
    <name type="scientific">Dibothriocephalus latus</name>
    <name type="common">Fish tapeworm</name>
    <name type="synonym">Diphyllobothrium latum</name>
    <dbReference type="NCBI Taxonomy" id="60516"/>
    <lineage>
        <taxon>Eukaryota</taxon>
        <taxon>Metazoa</taxon>
        <taxon>Spiralia</taxon>
        <taxon>Lophotrochozoa</taxon>
        <taxon>Platyhelminthes</taxon>
        <taxon>Cestoda</taxon>
        <taxon>Eucestoda</taxon>
        <taxon>Diphyllobothriidea</taxon>
        <taxon>Diphyllobothriidae</taxon>
        <taxon>Dibothriocephalus</taxon>
    </lineage>
</organism>
<accession>A0A3P7PHN2</accession>
<name>A0A3P7PHN2_DIBLA</name>
<reference evidence="4 5" key="1">
    <citation type="submission" date="2018-11" db="EMBL/GenBank/DDBJ databases">
        <authorList>
            <consortium name="Pathogen Informatics"/>
        </authorList>
    </citation>
    <scope>NUCLEOTIDE SEQUENCE [LARGE SCALE GENOMIC DNA]</scope>
</reference>
<dbReference type="InterPro" id="IPR050687">
    <property type="entry name" value="Dynein_IC"/>
</dbReference>
<dbReference type="SUPFAM" id="SSF50978">
    <property type="entry name" value="WD40 repeat-like"/>
    <property type="match status" value="1"/>
</dbReference>
<dbReference type="Gene3D" id="2.130.10.10">
    <property type="entry name" value="YVTN repeat-like/Quinoprotein amine dehydrogenase"/>
    <property type="match status" value="1"/>
</dbReference>
<dbReference type="GO" id="GO:0010970">
    <property type="term" value="P:transport along microtubule"/>
    <property type="evidence" value="ECO:0007669"/>
    <property type="project" value="TreeGrafter"/>
</dbReference>
<sequence length="145" mass="16660">MDPDLLRMPAFPAQFMGVDSDDLLPFSLHFFDEHWSRNRMVVGLDWSTTYPELVLAAYSPNEEVVHEPAGCCMIWNLKFPRKTSPEYIFTCSEPITAASLAKFHPNLIIGGTYSGQIVLWDTRFRIRCLVKVTDRLQKIADELHL</sequence>
<keyword evidence="2" id="KW-0853">WD repeat</keyword>
<dbReference type="InterPro" id="IPR015943">
    <property type="entry name" value="WD40/YVTN_repeat-like_dom_sf"/>
</dbReference>
<proteinExistence type="predicted"/>
<gene>
    <name evidence="4" type="ORF">DILT_LOCUS12990</name>
</gene>
<protein>
    <submittedName>
        <fullName evidence="4">Uncharacterized protein</fullName>
    </submittedName>
</protein>